<keyword evidence="3" id="KW-0804">Transcription</keyword>
<dbReference type="SUPFAM" id="SSF48008">
    <property type="entry name" value="GntR ligand-binding domain-like"/>
    <property type="match status" value="1"/>
</dbReference>
<dbReference type="InterPro" id="IPR008920">
    <property type="entry name" value="TF_FadR/GntR_C"/>
</dbReference>
<dbReference type="GO" id="GO:0003677">
    <property type="term" value="F:DNA binding"/>
    <property type="evidence" value="ECO:0007669"/>
    <property type="project" value="UniProtKB-KW"/>
</dbReference>
<dbReference type="GO" id="GO:0003700">
    <property type="term" value="F:DNA-binding transcription factor activity"/>
    <property type="evidence" value="ECO:0007669"/>
    <property type="project" value="InterPro"/>
</dbReference>
<dbReference type="PANTHER" id="PTHR43537">
    <property type="entry name" value="TRANSCRIPTIONAL REGULATOR, GNTR FAMILY"/>
    <property type="match status" value="1"/>
</dbReference>
<evidence type="ECO:0000256" key="1">
    <source>
        <dbReference type="ARBA" id="ARBA00023015"/>
    </source>
</evidence>
<keyword evidence="6" id="KW-1185">Reference proteome</keyword>
<keyword evidence="1" id="KW-0805">Transcription regulation</keyword>
<dbReference type="Gene3D" id="1.20.120.530">
    <property type="entry name" value="GntR ligand-binding domain-like"/>
    <property type="match status" value="1"/>
</dbReference>
<dbReference type="InterPro" id="IPR011711">
    <property type="entry name" value="GntR_C"/>
</dbReference>
<dbReference type="OrthoDB" id="7620579at2"/>
<organism evidence="5 6">
    <name type="scientific">Roseibium album</name>
    <dbReference type="NCBI Taxonomy" id="311410"/>
    <lineage>
        <taxon>Bacteria</taxon>
        <taxon>Pseudomonadati</taxon>
        <taxon>Pseudomonadota</taxon>
        <taxon>Alphaproteobacteria</taxon>
        <taxon>Hyphomicrobiales</taxon>
        <taxon>Stappiaceae</taxon>
        <taxon>Roseibium</taxon>
    </lineage>
</organism>
<dbReference type="InterPro" id="IPR036390">
    <property type="entry name" value="WH_DNA-bd_sf"/>
</dbReference>
<dbReference type="Pfam" id="PF00392">
    <property type="entry name" value="GntR"/>
    <property type="match status" value="1"/>
</dbReference>
<dbReference type="InterPro" id="IPR036388">
    <property type="entry name" value="WH-like_DNA-bd_sf"/>
</dbReference>
<accession>A0A0M6ZNM2</accession>
<gene>
    <name evidence="5" type="primary">csiR_3</name>
    <name evidence="5" type="ORF">LA5096_02152</name>
</gene>
<dbReference type="SMART" id="SM00345">
    <property type="entry name" value="HTH_GNTR"/>
    <property type="match status" value="1"/>
</dbReference>
<dbReference type="GeneID" id="97669545"/>
<reference evidence="6" key="1">
    <citation type="submission" date="2015-07" db="EMBL/GenBank/DDBJ databases">
        <authorList>
            <person name="Rodrigo-Torres Lidia"/>
            <person name="Arahal R.David."/>
        </authorList>
    </citation>
    <scope>NUCLEOTIDE SEQUENCE [LARGE SCALE GENOMIC DNA]</scope>
    <source>
        <strain evidence="6">CECT 5096</strain>
    </source>
</reference>
<dbReference type="Pfam" id="PF07729">
    <property type="entry name" value="FCD"/>
    <property type="match status" value="1"/>
</dbReference>
<dbReference type="RefSeq" id="WP_055391582.1">
    <property type="nucleotide sequence ID" value="NZ_CXWA01000015.1"/>
</dbReference>
<protein>
    <submittedName>
        <fullName evidence="5">Carbon starvation induced regulator</fullName>
    </submittedName>
</protein>
<feature type="domain" description="HTH gntR-type" evidence="4">
    <location>
        <begin position="5"/>
        <end position="72"/>
    </location>
</feature>
<evidence type="ECO:0000313" key="5">
    <source>
        <dbReference type="EMBL" id="CTQ69476.1"/>
    </source>
</evidence>
<evidence type="ECO:0000313" key="6">
    <source>
        <dbReference type="Proteomes" id="UP000049983"/>
    </source>
</evidence>
<dbReference type="Gene3D" id="1.10.10.10">
    <property type="entry name" value="Winged helix-like DNA-binding domain superfamily/Winged helix DNA-binding domain"/>
    <property type="match status" value="1"/>
</dbReference>
<proteinExistence type="predicted"/>
<dbReference type="InterPro" id="IPR000524">
    <property type="entry name" value="Tscrpt_reg_HTH_GntR"/>
</dbReference>
<keyword evidence="2" id="KW-0238">DNA-binding</keyword>
<dbReference type="CDD" id="cd07377">
    <property type="entry name" value="WHTH_GntR"/>
    <property type="match status" value="1"/>
</dbReference>
<dbReference type="EMBL" id="CXWC01000006">
    <property type="protein sequence ID" value="CTQ69476.1"/>
    <property type="molecule type" value="Genomic_DNA"/>
</dbReference>
<dbReference type="SUPFAM" id="SSF46785">
    <property type="entry name" value="Winged helix' DNA-binding domain"/>
    <property type="match status" value="1"/>
</dbReference>
<dbReference type="STRING" id="311410.LA5095_05926"/>
<dbReference type="Proteomes" id="UP000049983">
    <property type="component" value="Unassembled WGS sequence"/>
</dbReference>
<evidence type="ECO:0000259" key="4">
    <source>
        <dbReference type="PROSITE" id="PS50949"/>
    </source>
</evidence>
<sequence length="232" mass="26616">MTNRLSSVDRVYETLRDMAINFDFKPGERINESALTTKLGASRTPLREALNRLVAEGFLTLAKGQGFFCRPLEPVKVLELYQARCAIETEGIIRGIENASDEKIAELCDYLDEFEKTYFTCTDLAEVLQQDEEFHLRLTALSGNGELVRLLSNLNERIRYVRLINFRQIREQMEDGVDVDPSLPAHRKIVDAVKNRDTETAVKALRNHIERRSGETIELVRLAYSQLYVPSY</sequence>
<dbReference type="PROSITE" id="PS50949">
    <property type="entry name" value="HTH_GNTR"/>
    <property type="match status" value="1"/>
</dbReference>
<dbReference type="PANTHER" id="PTHR43537:SF45">
    <property type="entry name" value="GNTR FAMILY REGULATORY PROTEIN"/>
    <property type="match status" value="1"/>
</dbReference>
<name>A0A0M6ZNM2_9HYPH</name>
<evidence type="ECO:0000256" key="3">
    <source>
        <dbReference type="ARBA" id="ARBA00023163"/>
    </source>
</evidence>
<evidence type="ECO:0000256" key="2">
    <source>
        <dbReference type="ARBA" id="ARBA00023125"/>
    </source>
</evidence>
<dbReference type="AlphaFoldDB" id="A0A0M6ZNM2"/>
<dbReference type="SMART" id="SM00895">
    <property type="entry name" value="FCD"/>
    <property type="match status" value="1"/>
</dbReference>